<organism evidence="9 10">
    <name type="scientific">Prorocentrum cordatum</name>
    <dbReference type="NCBI Taxonomy" id="2364126"/>
    <lineage>
        <taxon>Eukaryota</taxon>
        <taxon>Sar</taxon>
        <taxon>Alveolata</taxon>
        <taxon>Dinophyceae</taxon>
        <taxon>Prorocentrales</taxon>
        <taxon>Prorocentraceae</taxon>
        <taxon>Prorocentrum</taxon>
    </lineage>
</organism>
<evidence type="ECO:0000256" key="1">
    <source>
        <dbReference type="ARBA" id="ARBA00004815"/>
    </source>
</evidence>
<comment type="pathway">
    <text evidence="1">Protein biosynthesis; polypeptide chain elongation.</text>
</comment>
<evidence type="ECO:0000256" key="4">
    <source>
        <dbReference type="ARBA" id="ARBA00022768"/>
    </source>
</evidence>
<gene>
    <name evidence="9" type="ORF">PCOR1329_LOCUS47943</name>
</gene>
<feature type="domain" description="ABC transporter" evidence="8">
    <location>
        <begin position="373"/>
        <end position="611"/>
    </location>
</feature>
<dbReference type="InterPro" id="IPR050611">
    <property type="entry name" value="ABCF"/>
</dbReference>
<sequence length="669" mass="72152">MGMHLEEEFNQSRGDPLYAEAVQPPKEPPPGLVVGLVTECFPGVDQEVLASCRDELDRIQRLTSAQLTAREDLSGGYTLVVAGTRPIVERAAPQVERALAGAGRGGTPALEGAAGRQEPCTEPDRPAEVQPDAAGEASARKPPWRKAHRVASKESQVEEHLNVPAGTVSAAVIEADTPHDDNPIPIGPSSFLTSAIFAAAARAVGPPAAPEMPAPGSEPEGEPAEALSAASVEPPQPRAWTNLPPLWENETAGPWGAPVARPPCGPAPLLTSARLRNAPPPPAAVLSSFALWFGSADETPPSSCEEWFSPDGFNRPQRRIASSILVEPAARLQELDENSVTGQDGPDVAKVIKFVFPMPCAMEGVKSRKKIVFKMCNVSFAYPVSKSPSILDLNIEMSQASRILVTGAKGSGKSTLVKVLIGKLKLTEGAIQKAVGLSVAYVSQHMFNQLEECMHMTPLQYMMERFASGSDRENPELQQYQKRRLPTRDDIEQHCSDFGVDQESVNRLHIKQLNKSMRFKLVLSAALWLNPNLLVLDEPASCLERCSLEALAAAIEDYKGGVLITSHSKDRHYFEAAATERYVLRGGRLRADAQASGDGTAVSACEAHGSAGTGRGAAGLQGLTAKQARDLYQDISRRLKEGQRNKTLTDSDMWAMLRELEELKRRLEA</sequence>
<comment type="caution">
    <text evidence="9">The sequence shown here is derived from an EMBL/GenBank/DDBJ whole genome shotgun (WGS) entry which is preliminary data.</text>
</comment>
<evidence type="ECO:0000259" key="8">
    <source>
        <dbReference type="PROSITE" id="PS50893"/>
    </source>
</evidence>
<dbReference type="SUPFAM" id="SSF52540">
    <property type="entry name" value="P-loop containing nucleoside triphosphate hydrolases"/>
    <property type="match status" value="1"/>
</dbReference>
<keyword evidence="6" id="KW-0648">Protein biosynthesis</keyword>
<feature type="region of interest" description="Disordered" evidence="7">
    <location>
        <begin position="101"/>
        <end position="160"/>
    </location>
</feature>
<dbReference type="PANTHER" id="PTHR19211:SF5">
    <property type="entry name" value="ELONGATION FACTOR 3A-RELATED"/>
    <property type="match status" value="1"/>
</dbReference>
<feature type="region of interest" description="Disordered" evidence="7">
    <location>
        <begin position="1"/>
        <end position="30"/>
    </location>
</feature>
<dbReference type="PANTHER" id="PTHR19211">
    <property type="entry name" value="ATP-BINDING TRANSPORT PROTEIN-RELATED"/>
    <property type="match status" value="1"/>
</dbReference>
<protein>
    <recommendedName>
        <fullName evidence="8">ABC transporter domain-containing protein</fullName>
    </recommendedName>
</protein>
<feature type="compositionally biased region" description="Basic and acidic residues" evidence="7">
    <location>
        <begin position="151"/>
        <end position="160"/>
    </location>
</feature>
<dbReference type="PROSITE" id="PS50893">
    <property type="entry name" value="ABC_TRANSPORTER_2"/>
    <property type="match status" value="1"/>
</dbReference>
<keyword evidence="4" id="KW-0251">Elongation factor</keyword>
<feature type="region of interest" description="Disordered" evidence="7">
    <location>
        <begin position="206"/>
        <end position="237"/>
    </location>
</feature>
<dbReference type="Pfam" id="PF00005">
    <property type="entry name" value="ABC_tran"/>
    <property type="match status" value="1"/>
</dbReference>
<name>A0ABN9UES3_9DINO</name>
<proteinExistence type="predicted"/>
<dbReference type="InterPro" id="IPR003439">
    <property type="entry name" value="ABC_transporter-like_ATP-bd"/>
</dbReference>
<evidence type="ECO:0000313" key="9">
    <source>
        <dbReference type="EMBL" id="CAK0858031.1"/>
    </source>
</evidence>
<evidence type="ECO:0000256" key="3">
    <source>
        <dbReference type="ARBA" id="ARBA00022741"/>
    </source>
</evidence>
<dbReference type="SMART" id="SM00382">
    <property type="entry name" value="AAA"/>
    <property type="match status" value="1"/>
</dbReference>
<keyword evidence="5" id="KW-0067">ATP-binding</keyword>
<reference evidence="9" key="1">
    <citation type="submission" date="2023-10" db="EMBL/GenBank/DDBJ databases">
        <authorList>
            <person name="Chen Y."/>
            <person name="Shah S."/>
            <person name="Dougan E. K."/>
            <person name="Thang M."/>
            <person name="Chan C."/>
        </authorList>
    </citation>
    <scope>NUCLEOTIDE SEQUENCE [LARGE SCALE GENOMIC DNA]</scope>
</reference>
<feature type="compositionally biased region" description="Low complexity" evidence="7">
    <location>
        <begin position="214"/>
        <end position="231"/>
    </location>
</feature>
<dbReference type="Proteomes" id="UP001189429">
    <property type="component" value="Unassembled WGS sequence"/>
</dbReference>
<keyword evidence="10" id="KW-1185">Reference proteome</keyword>
<dbReference type="Gene3D" id="3.40.50.300">
    <property type="entry name" value="P-loop containing nucleotide triphosphate hydrolases"/>
    <property type="match status" value="1"/>
</dbReference>
<dbReference type="InterPro" id="IPR027417">
    <property type="entry name" value="P-loop_NTPase"/>
</dbReference>
<accession>A0ABN9UES3</accession>
<evidence type="ECO:0000256" key="5">
    <source>
        <dbReference type="ARBA" id="ARBA00022840"/>
    </source>
</evidence>
<evidence type="ECO:0000313" key="10">
    <source>
        <dbReference type="Proteomes" id="UP001189429"/>
    </source>
</evidence>
<keyword evidence="3" id="KW-0547">Nucleotide-binding</keyword>
<dbReference type="EMBL" id="CAUYUJ010015778">
    <property type="protein sequence ID" value="CAK0858031.1"/>
    <property type="molecule type" value="Genomic_DNA"/>
</dbReference>
<evidence type="ECO:0000256" key="2">
    <source>
        <dbReference type="ARBA" id="ARBA00022737"/>
    </source>
</evidence>
<evidence type="ECO:0000256" key="7">
    <source>
        <dbReference type="SAM" id="MobiDB-lite"/>
    </source>
</evidence>
<keyword evidence="2" id="KW-0677">Repeat</keyword>
<evidence type="ECO:0000256" key="6">
    <source>
        <dbReference type="ARBA" id="ARBA00022917"/>
    </source>
</evidence>
<dbReference type="InterPro" id="IPR003593">
    <property type="entry name" value="AAA+_ATPase"/>
</dbReference>